<sequence>MSQLDLKEVLATIASNAKQVNILTGDHASAPFYEAEKTAKQRSKEDTDVEQATQAAMEYVGRLKDMVTPAWEERYMDLFKRIFSLPQVRLNIGIIGKQQGTTFNRNLVANFVQIMLQEHEIFVPSANPSRMAEKLENNKDHSVKVALGTVPEDKQLKKAVKEIIEESRNNA</sequence>
<dbReference type="EMBL" id="SUYD01000001">
    <property type="protein sequence ID" value="MBE6264954.1"/>
    <property type="molecule type" value="Genomic_DNA"/>
</dbReference>
<evidence type="ECO:0000313" key="1">
    <source>
        <dbReference type="EMBL" id="MBE6264954.1"/>
    </source>
</evidence>
<dbReference type="AlphaFoldDB" id="A0A928BQN4"/>
<reference evidence="1" key="1">
    <citation type="submission" date="2019-04" db="EMBL/GenBank/DDBJ databases">
        <title>Evolution of Biomass-Degrading Anaerobic Consortia Revealed by Metagenomics.</title>
        <authorList>
            <person name="Peng X."/>
        </authorList>
    </citation>
    <scope>NUCLEOTIDE SEQUENCE</scope>
    <source>
        <strain evidence="1">SIG141</strain>
    </source>
</reference>
<proteinExistence type="predicted"/>
<evidence type="ECO:0000313" key="2">
    <source>
        <dbReference type="Proteomes" id="UP000763088"/>
    </source>
</evidence>
<gene>
    <name evidence="1" type="ORF">E7102_00570</name>
</gene>
<organism evidence="1 2">
    <name type="scientific">Xylanibacter ruminicola</name>
    <name type="common">Prevotella ruminicola</name>
    <dbReference type="NCBI Taxonomy" id="839"/>
    <lineage>
        <taxon>Bacteria</taxon>
        <taxon>Pseudomonadati</taxon>
        <taxon>Bacteroidota</taxon>
        <taxon>Bacteroidia</taxon>
        <taxon>Bacteroidales</taxon>
        <taxon>Prevotellaceae</taxon>
        <taxon>Xylanibacter</taxon>
    </lineage>
</organism>
<dbReference type="Proteomes" id="UP000763088">
    <property type="component" value="Unassembled WGS sequence"/>
</dbReference>
<protein>
    <submittedName>
        <fullName evidence="1">Uncharacterized protein</fullName>
    </submittedName>
</protein>
<comment type="caution">
    <text evidence="1">The sequence shown here is derived from an EMBL/GenBank/DDBJ whole genome shotgun (WGS) entry which is preliminary data.</text>
</comment>
<accession>A0A928BQN4</accession>
<name>A0A928BQN4_XYLRU</name>